<reference evidence="2" key="1">
    <citation type="journal article" date="2019" name="Int. J. Syst. Evol. Microbiol.">
        <title>The Global Catalogue of Microorganisms (GCM) 10K type strain sequencing project: providing services to taxonomists for standard genome sequencing and annotation.</title>
        <authorList>
            <consortium name="The Broad Institute Genomics Platform"/>
            <consortium name="The Broad Institute Genome Sequencing Center for Infectious Disease"/>
            <person name="Wu L."/>
            <person name="Ma J."/>
        </authorList>
    </citation>
    <scope>NUCLEOTIDE SEQUENCE [LARGE SCALE GENOMIC DNA]</scope>
    <source>
        <strain evidence="2">JCM 14718</strain>
    </source>
</reference>
<evidence type="ECO:0000313" key="2">
    <source>
        <dbReference type="Proteomes" id="UP001500618"/>
    </source>
</evidence>
<dbReference type="EMBL" id="BAAANY010000038">
    <property type="protein sequence ID" value="GAA1714535.1"/>
    <property type="molecule type" value="Genomic_DNA"/>
</dbReference>
<dbReference type="Gene3D" id="2.90.10.10">
    <property type="entry name" value="Bulb-type lectin domain"/>
    <property type="match status" value="1"/>
</dbReference>
<comment type="caution">
    <text evidence="1">The sequence shown here is derived from an EMBL/GenBank/DDBJ whole genome shotgun (WGS) entry which is preliminary data.</text>
</comment>
<accession>A0ABP4UYL5</accession>
<name>A0ABP4UYL5_9ACTN</name>
<keyword evidence="2" id="KW-1185">Reference proteome</keyword>
<evidence type="ECO:0008006" key="3">
    <source>
        <dbReference type="Google" id="ProtNLM"/>
    </source>
</evidence>
<dbReference type="Proteomes" id="UP001500618">
    <property type="component" value="Unassembled WGS sequence"/>
</dbReference>
<dbReference type="InterPro" id="IPR036426">
    <property type="entry name" value="Bulb-type_lectin_dom_sf"/>
</dbReference>
<proteinExistence type="predicted"/>
<organism evidence="1 2">
    <name type="scientific">Fodinicola feengrottensis</name>
    <dbReference type="NCBI Taxonomy" id="435914"/>
    <lineage>
        <taxon>Bacteria</taxon>
        <taxon>Bacillati</taxon>
        <taxon>Actinomycetota</taxon>
        <taxon>Actinomycetes</taxon>
        <taxon>Mycobacteriales</taxon>
        <taxon>Fodinicola</taxon>
    </lineage>
</organism>
<gene>
    <name evidence="1" type="ORF">GCM10009765_74410</name>
</gene>
<protein>
    <recommendedName>
        <fullName evidence="3">Bulb-type lectin domain-containing protein</fullName>
    </recommendedName>
</protein>
<sequence length="59" mass="6666">MLYHPDGSSYWSTGTNQCTASNEINQLHVQSDWNVVIYRFERGTNNSTAIWALYGGAHC</sequence>
<evidence type="ECO:0000313" key="1">
    <source>
        <dbReference type="EMBL" id="GAA1714535.1"/>
    </source>
</evidence>